<organism evidence="1">
    <name type="scientific">Tanacetum cinerariifolium</name>
    <name type="common">Dalmatian daisy</name>
    <name type="synonym">Chrysanthemum cinerariifolium</name>
    <dbReference type="NCBI Taxonomy" id="118510"/>
    <lineage>
        <taxon>Eukaryota</taxon>
        <taxon>Viridiplantae</taxon>
        <taxon>Streptophyta</taxon>
        <taxon>Embryophyta</taxon>
        <taxon>Tracheophyta</taxon>
        <taxon>Spermatophyta</taxon>
        <taxon>Magnoliopsida</taxon>
        <taxon>eudicotyledons</taxon>
        <taxon>Gunneridae</taxon>
        <taxon>Pentapetalae</taxon>
        <taxon>asterids</taxon>
        <taxon>campanulids</taxon>
        <taxon>Asterales</taxon>
        <taxon>Asteraceae</taxon>
        <taxon>Asteroideae</taxon>
        <taxon>Anthemideae</taxon>
        <taxon>Anthemidinae</taxon>
        <taxon>Tanacetum</taxon>
    </lineage>
</organism>
<dbReference type="InterPro" id="IPR011257">
    <property type="entry name" value="DNA_glycosylase"/>
</dbReference>
<comment type="caution">
    <text evidence="1">The sequence shown here is derived from an EMBL/GenBank/DDBJ whole genome shotgun (WGS) entry which is preliminary data.</text>
</comment>
<protein>
    <submittedName>
        <fullName evidence="1">DNA glycosylase superfamily protein</fullName>
    </submittedName>
</protein>
<accession>A0A6L2M9N8</accession>
<dbReference type="Pfam" id="PF03352">
    <property type="entry name" value="Adenine_glyco"/>
    <property type="match status" value="1"/>
</dbReference>
<reference evidence="1" key="1">
    <citation type="journal article" date="2019" name="Sci. Rep.">
        <title>Draft genome of Tanacetum cinerariifolium, the natural source of mosquito coil.</title>
        <authorList>
            <person name="Yamashiro T."/>
            <person name="Shiraishi A."/>
            <person name="Satake H."/>
            <person name="Nakayama K."/>
        </authorList>
    </citation>
    <scope>NUCLEOTIDE SEQUENCE</scope>
</reference>
<dbReference type="EMBL" id="BKCJ010005850">
    <property type="protein sequence ID" value="GEU68985.1"/>
    <property type="molecule type" value="Genomic_DNA"/>
</dbReference>
<dbReference type="SUPFAM" id="SSF48150">
    <property type="entry name" value="DNA-glycosylase"/>
    <property type="match status" value="1"/>
</dbReference>
<dbReference type="InterPro" id="IPR005019">
    <property type="entry name" value="Adenine_glyco"/>
</dbReference>
<dbReference type="PANTHER" id="PTHR31116:SF29">
    <property type="entry name" value="DNA GLYCOSYLASE SUPERFAMILY PROTEIN"/>
    <property type="match status" value="1"/>
</dbReference>
<sequence>MGSNDNKKNVSMLSLITRSVSECFSFSSIEGERRVKDSKEPSGPEEAMIAAAKHFSSAHKSEYEEKVKADGHRENEIMEIASNKEIMLAESRVRSIVENAKCILKIAKAHGSFSGYMWGSQRQQEAEPSGLAQMATKGAKKEWGLSPKAKVRVLHTAQLDVTSTNVPNVLLTHPTLYLDSHFSSSNDSHGSDLEVSFPSRTRNMIFDPRIFIEVQSERPLSREEFSISFIHDPLYPVFDSLLPFSSKNENTVFKPGILSYLLVPLLDEITFDFSENPMMMYGGDIPLLDVPYLHLYPPRPSSSMWDLVRLKTR</sequence>
<evidence type="ECO:0000313" key="1">
    <source>
        <dbReference type="EMBL" id="GEU68985.1"/>
    </source>
</evidence>
<dbReference type="GO" id="GO:0008725">
    <property type="term" value="F:DNA-3-methyladenine glycosylase activity"/>
    <property type="evidence" value="ECO:0007669"/>
    <property type="project" value="InterPro"/>
</dbReference>
<dbReference type="AlphaFoldDB" id="A0A6L2M9N8"/>
<dbReference type="Gene3D" id="1.10.340.30">
    <property type="entry name" value="Hypothetical protein, domain 2"/>
    <property type="match status" value="1"/>
</dbReference>
<proteinExistence type="predicted"/>
<name>A0A6L2M9N8_TANCI</name>
<gene>
    <name evidence="1" type="ORF">Tci_040963</name>
</gene>
<dbReference type="PANTHER" id="PTHR31116">
    <property type="entry name" value="OS04G0501200 PROTEIN"/>
    <property type="match status" value="1"/>
</dbReference>
<dbReference type="GO" id="GO:0006284">
    <property type="term" value="P:base-excision repair"/>
    <property type="evidence" value="ECO:0007669"/>
    <property type="project" value="InterPro"/>
</dbReference>